<proteinExistence type="predicted"/>
<comment type="caution">
    <text evidence="2">The sequence shown here is derived from an EMBL/GenBank/DDBJ whole genome shotgun (WGS) entry which is preliminary data.</text>
</comment>
<dbReference type="Proteomes" id="UP001190700">
    <property type="component" value="Unassembled WGS sequence"/>
</dbReference>
<evidence type="ECO:0000313" key="3">
    <source>
        <dbReference type="Proteomes" id="UP001190700"/>
    </source>
</evidence>
<evidence type="ECO:0000256" key="1">
    <source>
        <dbReference type="SAM" id="MobiDB-lite"/>
    </source>
</evidence>
<gene>
    <name evidence="2" type="ORF">CYMTET_11670</name>
</gene>
<keyword evidence="3" id="KW-1185">Reference proteome</keyword>
<feature type="compositionally biased region" description="Basic and acidic residues" evidence="1">
    <location>
        <begin position="1"/>
        <end position="11"/>
    </location>
</feature>
<protein>
    <submittedName>
        <fullName evidence="2">Uncharacterized protein</fullName>
    </submittedName>
</protein>
<feature type="compositionally biased region" description="Basic and acidic residues" evidence="1">
    <location>
        <begin position="88"/>
        <end position="110"/>
    </location>
</feature>
<sequence>MADTAAKKACEQGEYGPNHDNSQTIMLRAMIQREGEGWTDIEGHMSIYKWVLVRVRREKEATPSRLSKLKRELDTQPKHWEMKNQKIEMIKRSREEQEERERRLDQEEANPRAATHARVVDEEEEGEVPTTEELVMMSEEQGEEEANQRLMEL</sequence>
<accession>A0AAE0LD87</accession>
<reference evidence="2 3" key="1">
    <citation type="journal article" date="2015" name="Genome Biol. Evol.">
        <title>Comparative Genomics of a Bacterivorous Green Alga Reveals Evolutionary Causalities and Consequences of Phago-Mixotrophic Mode of Nutrition.</title>
        <authorList>
            <person name="Burns J.A."/>
            <person name="Paasch A."/>
            <person name="Narechania A."/>
            <person name="Kim E."/>
        </authorList>
    </citation>
    <scope>NUCLEOTIDE SEQUENCE [LARGE SCALE GENOMIC DNA]</scope>
    <source>
        <strain evidence="2 3">PLY_AMNH</strain>
    </source>
</reference>
<feature type="region of interest" description="Disordered" evidence="1">
    <location>
        <begin position="1"/>
        <end position="21"/>
    </location>
</feature>
<dbReference type="EMBL" id="LGRX02004376">
    <property type="protein sequence ID" value="KAK3280490.1"/>
    <property type="molecule type" value="Genomic_DNA"/>
</dbReference>
<evidence type="ECO:0000313" key="2">
    <source>
        <dbReference type="EMBL" id="KAK3280490.1"/>
    </source>
</evidence>
<name>A0AAE0LD87_9CHLO</name>
<dbReference type="AlphaFoldDB" id="A0AAE0LD87"/>
<feature type="region of interest" description="Disordered" evidence="1">
    <location>
        <begin position="88"/>
        <end position="153"/>
    </location>
</feature>
<organism evidence="2 3">
    <name type="scientific">Cymbomonas tetramitiformis</name>
    <dbReference type="NCBI Taxonomy" id="36881"/>
    <lineage>
        <taxon>Eukaryota</taxon>
        <taxon>Viridiplantae</taxon>
        <taxon>Chlorophyta</taxon>
        <taxon>Pyramimonadophyceae</taxon>
        <taxon>Pyramimonadales</taxon>
        <taxon>Pyramimonadaceae</taxon>
        <taxon>Cymbomonas</taxon>
    </lineage>
</organism>